<dbReference type="PANTHER" id="PTHR11258:SF7">
    <property type="entry name" value="2'-5'-OLIGOADENYLATE SYNTHASE-LIKE PROTEIN 2"/>
    <property type="match status" value="1"/>
</dbReference>
<dbReference type="InterPro" id="IPR006116">
    <property type="entry name" value="NT_2-5OAS_ClassI-CCAase"/>
</dbReference>
<dbReference type="RefSeq" id="XP_015280623.1">
    <property type="nucleotide sequence ID" value="XM_015425137.1"/>
</dbReference>
<proteinExistence type="predicted"/>
<dbReference type="PANTHER" id="PTHR11258">
    <property type="entry name" value="2-5 OLIGOADENYLATE SYNTHETASE"/>
    <property type="match status" value="1"/>
</dbReference>
<keyword evidence="2" id="KW-1185">Reference proteome</keyword>
<dbReference type="InterPro" id="IPR043518">
    <property type="entry name" value="2-5OAS_N_CS"/>
</dbReference>
<evidence type="ECO:0000313" key="2">
    <source>
        <dbReference type="Proteomes" id="UP000694871"/>
    </source>
</evidence>
<organism evidence="2 3">
    <name type="scientific">Gekko japonicus</name>
    <name type="common">Schlegel's Japanese gecko</name>
    <dbReference type="NCBI Taxonomy" id="146911"/>
    <lineage>
        <taxon>Eukaryota</taxon>
        <taxon>Metazoa</taxon>
        <taxon>Chordata</taxon>
        <taxon>Craniata</taxon>
        <taxon>Vertebrata</taxon>
        <taxon>Euteleostomi</taxon>
        <taxon>Lepidosauria</taxon>
        <taxon>Squamata</taxon>
        <taxon>Bifurcata</taxon>
        <taxon>Gekkota</taxon>
        <taxon>Gekkonidae</taxon>
        <taxon>Gekkoninae</taxon>
        <taxon>Gekko</taxon>
    </lineage>
</organism>
<dbReference type="Gene3D" id="3.30.460.10">
    <property type="entry name" value="Beta Polymerase, domain 2"/>
    <property type="match status" value="1"/>
</dbReference>
<feature type="domain" description="Polymerase nucleotidyl transferase" evidence="1">
    <location>
        <begin position="41"/>
        <end position="126"/>
    </location>
</feature>
<reference evidence="3" key="1">
    <citation type="submission" date="2025-08" db="UniProtKB">
        <authorList>
            <consortium name="RefSeq"/>
        </authorList>
    </citation>
    <scope>IDENTIFICATION</scope>
</reference>
<sequence length="182" mass="20894">MFPAMEALYETDARRLDKFIFDHLQPDQEFLNRVSDAIRIICEFLRENCFRDAPQSRVLKVVKGGSSGKGTALKGVSDADLVVFLSTFKTYKDQELNRREIIQEIQKRLEEFRNKQQKNIDVIFEPTKWENPRVLSFKLRSYADNDSIEFDVLPAFDALGAYACMRDWVSFPPGTEGGGGNV</sequence>
<evidence type="ECO:0000313" key="3">
    <source>
        <dbReference type="RefSeq" id="XP_015280623.1"/>
    </source>
</evidence>
<dbReference type="Proteomes" id="UP000694871">
    <property type="component" value="Unplaced"/>
</dbReference>
<dbReference type="Pfam" id="PF01909">
    <property type="entry name" value="NTP_transf_2"/>
    <property type="match status" value="1"/>
</dbReference>
<protein>
    <submittedName>
        <fullName evidence="3">2'-5'-oligoadenylate synthase 1-like</fullName>
    </submittedName>
</protein>
<dbReference type="PROSITE" id="PS50152">
    <property type="entry name" value="25A_SYNTH_3"/>
    <property type="match status" value="1"/>
</dbReference>
<dbReference type="InterPro" id="IPR002934">
    <property type="entry name" value="Polymerase_NTP_transf_dom"/>
</dbReference>
<evidence type="ECO:0000259" key="1">
    <source>
        <dbReference type="Pfam" id="PF01909"/>
    </source>
</evidence>
<dbReference type="SUPFAM" id="SSF81301">
    <property type="entry name" value="Nucleotidyltransferase"/>
    <property type="match status" value="1"/>
</dbReference>
<name>A0ABM1L3T6_GEKJA</name>
<dbReference type="PROSITE" id="PS00832">
    <property type="entry name" value="25A_SYNTH_1"/>
    <property type="match status" value="1"/>
</dbReference>
<dbReference type="CDD" id="cd05400">
    <property type="entry name" value="NT_2-5OAS_ClassI-CCAase"/>
    <property type="match status" value="1"/>
</dbReference>
<gene>
    <name evidence="3" type="primary">LOC107122106</name>
</gene>
<dbReference type="GeneID" id="107122106"/>
<dbReference type="InterPro" id="IPR043519">
    <property type="entry name" value="NT_sf"/>
</dbReference>
<accession>A0ABM1L3T6</accession>